<protein>
    <submittedName>
        <fullName evidence="1">Uncharacterized protein</fullName>
    </submittedName>
</protein>
<accession>A0A2S5JJE9</accession>
<name>A0A2S5JJE9_9RHOB</name>
<organism evidence="1 2">
    <name type="scientific">Albidovulum inexpectatum</name>
    <dbReference type="NCBI Taxonomy" id="196587"/>
    <lineage>
        <taxon>Bacteria</taxon>
        <taxon>Pseudomonadati</taxon>
        <taxon>Pseudomonadota</taxon>
        <taxon>Alphaproteobacteria</taxon>
        <taxon>Rhodobacterales</taxon>
        <taxon>Paracoccaceae</taxon>
        <taxon>Albidovulum</taxon>
    </lineage>
</organism>
<keyword evidence="2" id="KW-1185">Reference proteome</keyword>
<dbReference type="AlphaFoldDB" id="A0A2S5JJE9"/>
<dbReference type="EMBL" id="PRDS01000002">
    <property type="protein sequence ID" value="PPB81636.1"/>
    <property type="molecule type" value="Genomic_DNA"/>
</dbReference>
<comment type="caution">
    <text evidence="1">The sequence shown here is derived from an EMBL/GenBank/DDBJ whole genome shotgun (WGS) entry which is preliminary data.</text>
</comment>
<gene>
    <name evidence="1" type="ORF">LV82_00846</name>
</gene>
<sequence length="47" mass="4896">MLLVALTAFAAILVGAGIVASLPPMVSQPVPVRVSDRRHPGHLSHRG</sequence>
<proteinExistence type="predicted"/>
<evidence type="ECO:0000313" key="1">
    <source>
        <dbReference type="EMBL" id="PPB81636.1"/>
    </source>
</evidence>
<reference evidence="1 2" key="1">
    <citation type="submission" date="2018-01" db="EMBL/GenBank/DDBJ databases">
        <title>Genomic Encyclopedia of Archaeal and Bacterial Type Strains, Phase II (KMG-II): from individual species to whole genera.</title>
        <authorList>
            <person name="Goeker M."/>
        </authorList>
    </citation>
    <scope>NUCLEOTIDE SEQUENCE [LARGE SCALE GENOMIC DNA]</scope>
    <source>
        <strain evidence="1 2">DSM 12048</strain>
    </source>
</reference>
<evidence type="ECO:0000313" key="2">
    <source>
        <dbReference type="Proteomes" id="UP000239736"/>
    </source>
</evidence>
<dbReference type="Proteomes" id="UP000239736">
    <property type="component" value="Unassembled WGS sequence"/>
</dbReference>